<proteinExistence type="inferred from homology"/>
<evidence type="ECO:0000313" key="5">
    <source>
        <dbReference type="EMBL" id="KGR81651.1"/>
    </source>
</evidence>
<dbReference type="AlphaFoldDB" id="A0A0A3IA53"/>
<dbReference type="SUPFAM" id="SSF53613">
    <property type="entry name" value="Ribokinase-like"/>
    <property type="match status" value="1"/>
</dbReference>
<evidence type="ECO:0000313" key="6">
    <source>
        <dbReference type="Proteomes" id="UP000030437"/>
    </source>
</evidence>
<gene>
    <name evidence="5" type="ORF">CD32_20085</name>
</gene>
<dbReference type="InterPro" id="IPR011611">
    <property type="entry name" value="PfkB_dom"/>
</dbReference>
<dbReference type="InterPro" id="IPR002173">
    <property type="entry name" value="Carboh/pur_kinase_PfkB_CS"/>
</dbReference>
<keyword evidence="3" id="KW-0418">Kinase</keyword>
<dbReference type="CDD" id="cd01167">
    <property type="entry name" value="bac_FRK"/>
    <property type="match status" value="1"/>
</dbReference>
<feature type="domain" description="Carbohydrate kinase PfkB" evidence="4">
    <location>
        <begin position="1"/>
        <end position="295"/>
    </location>
</feature>
<evidence type="ECO:0000259" key="4">
    <source>
        <dbReference type="Pfam" id="PF00294"/>
    </source>
</evidence>
<dbReference type="PANTHER" id="PTHR43085:SF54">
    <property type="entry name" value="PUTATIVE-RELATED"/>
    <property type="match status" value="1"/>
</dbReference>
<protein>
    <recommendedName>
        <fullName evidence="4">Carbohydrate kinase PfkB domain-containing protein</fullName>
    </recommendedName>
</protein>
<evidence type="ECO:0000256" key="3">
    <source>
        <dbReference type="ARBA" id="ARBA00022777"/>
    </source>
</evidence>
<dbReference type="PANTHER" id="PTHR43085">
    <property type="entry name" value="HEXOKINASE FAMILY MEMBER"/>
    <property type="match status" value="1"/>
</dbReference>
<evidence type="ECO:0000256" key="1">
    <source>
        <dbReference type="ARBA" id="ARBA00010688"/>
    </source>
</evidence>
<dbReference type="eggNOG" id="COG0524">
    <property type="taxonomic scope" value="Bacteria"/>
</dbReference>
<dbReference type="InterPro" id="IPR050306">
    <property type="entry name" value="PfkB_Carbo_kinase"/>
</dbReference>
<keyword evidence="2" id="KW-0808">Transferase</keyword>
<dbReference type="PROSITE" id="PS00584">
    <property type="entry name" value="PFKB_KINASES_2"/>
    <property type="match status" value="1"/>
</dbReference>
<comment type="similarity">
    <text evidence="1">Belongs to the carbohydrate kinase PfkB family.</text>
</comment>
<dbReference type="GO" id="GO:0016301">
    <property type="term" value="F:kinase activity"/>
    <property type="evidence" value="ECO:0007669"/>
    <property type="project" value="UniProtKB-KW"/>
</dbReference>
<dbReference type="STRING" id="1220589.CD32_20085"/>
<name>A0A0A3IA53_9BACI</name>
<dbReference type="InterPro" id="IPR029056">
    <property type="entry name" value="Ribokinase-like"/>
</dbReference>
<sequence>MKKIVCIGELLVDFFCTETNKSLTDGSYYIKQAGGAPANVCAAIAKLGGHAAFCGKVGNDAFGDYLEQVMTEAGVDMSLLVRGKEPTTLAFVSRTAGGERDFMFNRGADEMLTMEEVNIEQLDMRIAHFGSATALLSSPFYETYMESMRMMKQRGVFISFDPNFRADLWKGREETYDLRVKECVDLADFIKMSEEEFTRYGQQVPNCKWFAVTKGEQGTWISNGLEEALIESISIQAVDTTGAGDAFVGAMLKQISDYPTLSDISFKEFKQLTAFSNIVGALVCTEVGAMTALPSMKDVLSYIKQS</sequence>
<keyword evidence="6" id="KW-1185">Reference proteome</keyword>
<comment type="caution">
    <text evidence="5">The sequence shown here is derived from an EMBL/GenBank/DDBJ whole genome shotgun (WGS) entry which is preliminary data.</text>
</comment>
<dbReference type="OrthoDB" id="9813569at2"/>
<dbReference type="RefSeq" id="WP_036158280.1">
    <property type="nucleotide sequence ID" value="NZ_AVCX01000001.1"/>
</dbReference>
<dbReference type="Pfam" id="PF00294">
    <property type="entry name" value="PfkB"/>
    <property type="match status" value="1"/>
</dbReference>
<organism evidence="5 6">
    <name type="scientific">Lysinibacillus odysseyi 34hs-1 = NBRC 100172</name>
    <dbReference type="NCBI Taxonomy" id="1220589"/>
    <lineage>
        <taxon>Bacteria</taxon>
        <taxon>Bacillati</taxon>
        <taxon>Bacillota</taxon>
        <taxon>Bacilli</taxon>
        <taxon>Bacillales</taxon>
        <taxon>Bacillaceae</taxon>
        <taxon>Lysinibacillus</taxon>
    </lineage>
</organism>
<accession>A0A0A3IA53</accession>
<dbReference type="EMBL" id="JPVP01000060">
    <property type="protein sequence ID" value="KGR81651.1"/>
    <property type="molecule type" value="Genomic_DNA"/>
</dbReference>
<dbReference type="Gene3D" id="3.40.1190.20">
    <property type="match status" value="1"/>
</dbReference>
<dbReference type="Proteomes" id="UP000030437">
    <property type="component" value="Unassembled WGS sequence"/>
</dbReference>
<reference evidence="5 6" key="1">
    <citation type="submission" date="2014-02" db="EMBL/GenBank/DDBJ databases">
        <title>Draft genome sequence of Lysinibacillus odysseyi NBRC 100172.</title>
        <authorList>
            <person name="Zhang F."/>
            <person name="Wang G."/>
            <person name="Zhang L."/>
        </authorList>
    </citation>
    <scope>NUCLEOTIDE SEQUENCE [LARGE SCALE GENOMIC DNA]</scope>
    <source>
        <strain evidence="5 6">NBRC 100172</strain>
    </source>
</reference>
<evidence type="ECO:0000256" key="2">
    <source>
        <dbReference type="ARBA" id="ARBA00022679"/>
    </source>
</evidence>